<dbReference type="STRING" id="234267.Acid_2973"/>
<accession>Q022Y9</accession>
<dbReference type="KEGG" id="sus:Acid_2973"/>
<feature type="domain" description="VOC" evidence="3">
    <location>
        <begin position="181"/>
        <end position="306"/>
    </location>
</feature>
<dbReference type="GO" id="GO:0051213">
    <property type="term" value="F:dioxygenase activity"/>
    <property type="evidence" value="ECO:0007669"/>
    <property type="project" value="UniProtKB-KW"/>
</dbReference>
<evidence type="ECO:0000256" key="1">
    <source>
        <dbReference type="ARBA" id="ARBA00022723"/>
    </source>
</evidence>
<feature type="compositionally biased region" description="Polar residues" evidence="2">
    <location>
        <begin position="314"/>
        <end position="328"/>
    </location>
</feature>
<dbReference type="PANTHER" id="PTHR43048:SF3">
    <property type="entry name" value="METHYLMALONYL-COA EPIMERASE, MITOCHONDRIAL"/>
    <property type="match status" value="1"/>
</dbReference>
<evidence type="ECO:0000256" key="2">
    <source>
        <dbReference type="SAM" id="MobiDB-lite"/>
    </source>
</evidence>
<dbReference type="InterPro" id="IPR051785">
    <property type="entry name" value="MMCE/EMCE_epimerase"/>
</dbReference>
<feature type="region of interest" description="Disordered" evidence="2">
    <location>
        <begin position="304"/>
        <end position="328"/>
    </location>
</feature>
<dbReference type="InterPro" id="IPR018146">
    <property type="entry name" value="Glyoxalase_1_CS"/>
</dbReference>
<keyword evidence="1" id="KW-0479">Metal-binding</keyword>
<dbReference type="Pfam" id="PF00903">
    <property type="entry name" value="Glyoxalase"/>
    <property type="match status" value="2"/>
</dbReference>
<dbReference type="SUPFAM" id="SSF54593">
    <property type="entry name" value="Glyoxalase/Bleomycin resistance protein/Dihydroxybiphenyl dioxygenase"/>
    <property type="match status" value="2"/>
</dbReference>
<dbReference type="CDD" id="cd06587">
    <property type="entry name" value="VOC"/>
    <property type="match status" value="2"/>
</dbReference>
<dbReference type="GO" id="GO:0004493">
    <property type="term" value="F:methylmalonyl-CoA epimerase activity"/>
    <property type="evidence" value="ECO:0007669"/>
    <property type="project" value="TreeGrafter"/>
</dbReference>
<keyword evidence="4" id="KW-0223">Dioxygenase</keyword>
<dbReference type="PANTHER" id="PTHR43048">
    <property type="entry name" value="METHYLMALONYL-COA EPIMERASE"/>
    <property type="match status" value="1"/>
</dbReference>
<dbReference type="HOGENOM" id="CLU_952371_0_0_0"/>
<dbReference type="PROSITE" id="PS51819">
    <property type="entry name" value="VOC"/>
    <property type="match status" value="2"/>
</dbReference>
<dbReference type="EMBL" id="CP000473">
    <property type="protein sequence ID" value="ABJ83957.1"/>
    <property type="molecule type" value="Genomic_DNA"/>
</dbReference>
<dbReference type="AlphaFoldDB" id="Q022Y9"/>
<dbReference type="InterPro" id="IPR029068">
    <property type="entry name" value="Glyas_Bleomycin-R_OHBP_Dase"/>
</dbReference>
<dbReference type="GO" id="GO:0004462">
    <property type="term" value="F:lactoylglutathione lyase activity"/>
    <property type="evidence" value="ECO:0007669"/>
    <property type="project" value="InterPro"/>
</dbReference>
<dbReference type="GO" id="GO:0046872">
    <property type="term" value="F:metal ion binding"/>
    <property type="evidence" value="ECO:0007669"/>
    <property type="project" value="UniProtKB-KW"/>
</dbReference>
<dbReference type="eggNOG" id="COG0346">
    <property type="taxonomic scope" value="Bacteria"/>
</dbReference>
<name>Q022Y9_SOLUE</name>
<sequence precursor="true">MNARTNLAAILLGGVVITGAILRPAPAAEAVERPKVLGVAHMAVYVKDLAKTRKFYQDFLGYEEAFTLPPKGGGPGVRILFIKVNDHQYFEIFNEADRGEGQLNHISFYTDNADQMYSYLKSKGIEVMGDKGAVGKGQTLNKNFNVKDPDGHIVEIVEYMPDSWTAREYGKKMPATRISDHIMHVGVLVGDLDKSTGFYGGILGFKEFWRGSGSPRMLSWVNMRPSEGQDYLEFMLYNALPAPDARGTKNHASLTIPDADKALEEMKKRAAKVGYDKEIVIQTGVNRKRQINLYDPDGTRIELMEPNTVDGQPAPNSTAPVPHPTQKQ</sequence>
<gene>
    <name evidence="4" type="ordered locus">Acid_2973</name>
</gene>
<dbReference type="PROSITE" id="PS00934">
    <property type="entry name" value="GLYOXALASE_I_1"/>
    <property type="match status" value="1"/>
</dbReference>
<evidence type="ECO:0000313" key="4">
    <source>
        <dbReference type="EMBL" id="ABJ83957.1"/>
    </source>
</evidence>
<dbReference type="Gene3D" id="3.10.180.10">
    <property type="entry name" value="2,3-Dihydroxybiphenyl 1,2-Dioxygenase, domain 1"/>
    <property type="match status" value="2"/>
</dbReference>
<keyword evidence="4" id="KW-0560">Oxidoreductase</keyword>
<proteinExistence type="predicted"/>
<reference evidence="4" key="1">
    <citation type="submission" date="2006-10" db="EMBL/GenBank/DDBJ databases">
        <title>Complete sequence of Solibacter usitatus Ellin6076.</title>
        <authorList>
            <consortium name="US DOE Joint Genome Institute"/>
            <person name="Copeland A."/>
            <person name="Lucas S."/>
            <person name="Lapidus A."/>
            <person name="Barry K."/>
            <person name="Detter J.C."/>
            <person name="Glavina del Rio T."/>
            <person name="Hammon N."/>
            <person name="Israni S."/>
            <person name="Dalin E."/>
            <person name="Tice H."/>
            <person name="Pitluck S."/>
            <person name="Thompson L.S."/>
            <person name="Brettin T."/>
            <person name="Bruce D."/>
            <person name="Han C."/>
            <person name="Tapia R."/>
            <person name="Gilna P."/>
            <person name="Schmutz J."/>
            <person name="Larimer F."/>
            <person name="Land M."/>
            <person name="Hauser L."/>
            <person name="Kyrpides N."/>
            <person name="Mikhailova N."/>
            <person name="Janssen P.H."/>
            <person name="Kuske C.R."/>
            <person name="Richardson P."/>
        </authorList>
    </citation>
    <scope>NUCLEOTIDE SEQUENCE</scope>
    <source>
        <strain evidence="4">Ellin6076</strain>
    </source>
</reference>
<feature type="domain" description="VOC" evidence="3">
    <location>
        <begin position="38"/>
        <end position="159"/>
    </location>
</feature>
<evidence type="ECO:0000259" key="3">
    <source>
        <dbReference type="PROSITE" id="PS51819"/>
    </source>
</evidence>
<dbReference type="InterPro" id="IPR004360">
    <property type="entry name" value="Glyas_Fos-R_dOase_dom"/>
</dbReference>
<protein>
    <submittedName>
        <fullName evidence="4">Glyoxalase/bleomycin resistance protein/dioxygenase</fullName>
    </submittedName>
</protein>
<dbReference type="InParanoid" id="Q022Y9"/>
<organism evidence="4">
    <name type="scientific">Solibacter usitatus (strain Ellin6076)</name>
    <dbReference type="NCBI Taxonomy" id="234267"/>
    <lineage>
        <taxon>Bacteria</taxon>
        <taxon>Pseudomonadati</taxon>
        <taxon>Acidobacteriota</taxon>
        <taxon>Terriglobia</taxon>
        <taxon>Bryobacterales</taxon>
        <taxon>Solibacteraceae</taxon>
        <taxon>Candidatus Solibacter</taxon>
    </lineage>
</organism>
<dbReference type="InterPro" id="IPR037523">
    <property type="entry name" value="VOC_core"/>
</dbReference>
<dbReference type="GO" id="GO:0046491">
    <property type="term" value="P:L-methylmalonyl-CoA metabolic process"/>
    <property type="evidence" value="ECO:0007669"/>
    <property type="project" value="TreeGrafter"/>
</dbReference>